<proteinExistence type="predicted"/>
<reference evidence="1 2" key="1">
    <citation type="journal article" date="2023" name="Plants (Basel)">
        <title>Bridging the Gap: Combining Genomics and Transcriptomics Approaches to Understand Stylosanthes scabra, an Orphan Legume from the Brazilian Caatinga.</title>
        <authorList>
            <person name="Ferreira-Neto J.R.C."/>
            <person name="da Silva M.D."/>
            <person name="Binneck E."/>
            <person name="de Melo N.F."/>
            <person name="da Silva R.H."/>
            <person name="de Melo A.L.T.M."/>
            <person name="Pandolfi V."/>
            <person name="Bustamante F.O."/>
            <person name="Brasileiro-Vidal A.C."/>
            <person name="Benko-Iseppon A.M."/>
        </authorList>
    </citation>
    <scope>NUCLEOTIDE SEQUENCE [LARGE SCALE GENOMIC DNA]</scope>
    <source>
        <tissue evidence="1">Leaves</tissue>
    </source>
</reference>
<sequence length="131" mass="14825">MTEAKTIWRRCGFEDMLALRDNKTILGRVGYTDPFQFMESQRSLQTVTLPAKYSYVRGLSPVWDATAKKLVEAAVLRRLRGSCLQQGGAFTVSAFIHVAPFHKPPSRKRRLPLQRLQGEAYVKLAKRVSAS</sequence>
<dbReference type="EMBL" id="JASCZI010151151">
    <property type="protein sequence ID" value="MED6170246.1"/>
    <property type="molecule type" value="Genomic_DNA"/>
</dbReference>
<evidence type="ECO:0000313" key="1">
    <source>
        <dbReference type="EMBL" id="MED6170246.1"/>
    </source>
</evidence>
<gene>
    <name evidence="1" type="ORF">PIB30_028979</name>
</gene>
<dbReference type="Proteomes" id="UP001341840">
    <property type="component" value="Unassembled WGS sequence"/>
</dbReference>
<organism evidence="1 2">
    <name type="scientific">Stylosanthes scabra</name>
    <dbReference type="NCBI Taxonomy" id="79078"/>
    <lineage>
        <taxon>Eukaryota</taxon>
        <taxon>Viridiplantae</taxon>
        <taxon>Streptophyta</taxon>
        <taxon>Embryophyta</taxon>
        <taxon>Tracheophyta</taxon>
        <taxon>Spermatophyta</taxon>
        <taxon>Magnoliopsida</taxon>
        <taxon>eudicotyledons</taxon>
        <taxon>Gunneridae</taxon>
        <taxon>Pentapetalae</taxon>
        <taxon>rosids</taxon>
        <taxon>fabids</taxon>
        <taxon>Fabales</taxon>
        <taxon>Fabaceae</taxon>
        <taxon>Papilionoideae</taxon>
        <taxon>50 kb inversion clade</taxon>
        <taxon>dalbergioids sensu lato</taxon>
        <taxon>Dalbergieae</taxon>
        <taxon>Pterocarpus clade</taxon>
        <taxon>Stylosanthes</taxon>
    </lineage>
</organism>
<accession>A0ABU6VDA3</accession>
<name>A0ABU6VDA3_9FABA</name>
<protein>
    <submittedName>
        <fullName evidence="1">Uncharacterized protein</fullName>
    </submittedName>
</protein>
<evidence type="ECO:0000313" key="2">
    <source>
        <dbReference type="Proteomes" id="UP001341840"/>
    </source>
</evidence>
<comment type="caution">
    <text evidence="1">The sequence shown here is derived from an EMBL/GenBank/DDBJ whole genome shotgun (WGS) entry which is preliminary data.</text>
</comment>
<keyword evidence="2" id="KW-1185">Reference proteome</keyword>